<dbReference type="RefSeq" id="WP_134359046.1">
    <property type="nucleotide sequence ID" value="NZ_CP038033.1"/>
</dbReference>
<name>A0A4P7C057_9GAMM</name>
<dbReference type="GO" id="GO:0005975">
    <property type="term" value="P:carbohydrate metabolic process"/>
    <property type="evidence" value="ECO:0007669"/>
    <property type="project" value="InterPro"/>
</dbReference>
<dbReference type="SUPFAM" id="SSF56784">
    <property type="entry name" value="HAD-like"/>
    <property type="match status" value="1"/>
</dbReference>
<dbReference type="InterPro" id="IPR011013">
    <property type="entry name" value="Gal_mutarotase_sf_dom"/>
</dbReference>
<reference evidence="5 6" key="1">
    <citation type="submission" date="2019-03" db="EMBL/GenBank/DDBJ databases">
        <title>The genome sequence of Nitrosococcus wardiae strain D1FHST reveals the archetypal metabolic capacity of ammonia-oxidizing Gammaproteobacteria.</title>
        <authorList>
            <person name="Wang L."/>
            <person name="Lim C.K."/>
            <person name="Hanson T.E."/>
            <person name="Dang H."/>
            <person name="Klotz M.G."/>
        </authorList>
    </citation>
    <scope>NUCLEOTIDE SEQUENCE [LARGE SCALE GENOMIC DNA]</scope>
    <source>
        <strain evidence="5 6">D1FHS</strain>
    </source>
</reference>
<dbReference type="GO" id="GO:0004553">
    <property type="term" value="F:hydrolase activity, hydrolyzing O-glycosyl compounds"/>
    <property type="evidence" value="ECO:0007669"/>
    <property type="project" value="TreeGrafter"/>
</dbReference>
<dbReference type="Gene3D" id="3.40.50.1000">
    <property type="entry name" value="HAD superfamily/HAD-like"/>
    <property type="match status" value="1"/>
</dbReference>
<dbReference type="Pfam" id="PF03636">
    <property type="entry name" value="Glyco_hydro_65N"/>
    <property type="match status" value="1"/>
</dbReference>
<feature type="domain" description="Glycoside hydrolase family 65 central catalytic" evidence="2">
    <location>
        <begin position="578"/>
        <end position="974"/>
    </location>
</feature>
<dbReference type="InterPro" id="IPR006439">
    <property type="entry name" value="HAD-SF_hydro_IA"/>
</dbReference>
<comment type="similarity">
    <text evidence="1">Belongs to the HAD-like hydrolase superfamily. CbbY/CbbZ/Gph/YieH family.</text>
</comment>
<evidence type="ECO:0000256" key="1">
    <source>
        <dbReference type="ARBA" id="ARBA00006171"/>
    </source>
</evidence>
<proteinExistence type="inferred from homology"/>
<dbReference type="InterPro" id="IPR005196">
    <property type="entry name" value="Glyco_hydro_65_N"/>
</dbReference>
<dbReference type="SUPFAM" id="SSF74650">
    <property type="entry name" value="Galactose mutarotase-like"/>
    <property type="match status" value="1"/>
</dbReference>
<evidence type="ECO:0000259" key="3">
    <source>
        <dbReference type="Pfam" id="PF03633"/>
    </source>
</evidence>
<dbReference type="Proteomes" id="UP000294325">
    <property type="component" value="Chromosome"/>
</dbReference>
<dbReference type="KEGG" id="nwr:E3U44_15685"/>
<dbReference type="InterPro" id="IPR010976">
    <property type="entry name" value="B-phosphoglucomutase_hydrolase"/>
</dbReference>
<gene>
    <name evidence="5" type="ORF">E3U44_15685</name>
</gene>
<accession>A0A4P7C057</accession>
<dbReference type="InterPro" id="IPR023214">
    <property type="entry name" value="HAD_sf"/>
</dbReference>
<dbReference type="InterPro" id="IPR036412">
    <property type="entry name" value="HAD-like_sf"/>
</dbReference>
<dbReference type="SUPFAM" id="SSF48208">
    <property type="entry name" value="Six-hairpin glycosidases"/>
    <property type="match status" value="1"/>
</dbReference>
<evidence type="ECO:0000313" key="5">
    <source>
        <dbReference type="EMBL" id="QBQ55791.1"/>
    </source>
</evidence>
<dbReference type="Pfam" id="PF03632">
    <property type="entry name" value="Glyco_hydro_65m"/>
    <property type="match status" value="1"/>
</dbReference>
<dbReference type="EMBL" id="CP038033">
    <property type="protein sequence ID" value="QBQ55791.1"/>
    <property type="molecule type" value="Genomic_DNA"/>
</dbReference>
<sequence>MTVTGAIIRLSPRDYDAVLFDLDGVLTQTASVHAAAWKRLFDAFLKRRAAQTGEAFKPFDIEHDYRRYVDGKPRYDGVATFLESRGIDLPFGSPEDSLEAQTVQALGRLKDQYFKQHLEQHGVEVYDAAITLVRILRAQEIRTAVVSSSNNCAAVLEATGIAQLFDTRVDGRDITRLHLKGKPAPDAFLEAARRLKVEPSRAVVVEDAIAGVEAGRAGLFGGVIGVDRICQSQSLREAGADIVVTNLAQVQVAVEPPSAWSLVYEDFDPARVGTREALCALGNGYFTTRGAAAWTRADGTHYPGTYLVGGYNRLRTDIAGRVVENEDLVNFPNWLTLTFRIANEDWFDESTVTLLSYRQELDLRRGMLLRELRFEDSQGRRSTLKERRLVSMADMHLGALELSLTAENWSGNITICSALDGRIVNGGAKLYKRFNNRHLQPVAGEIIGEDGVHLLVRTNQSHIHVAQAARTRAFLGSEILKAPRRLLHEPGYIGQEFDVALGQGETLVLEKLAFLYTSRDQAISEPGLAAHKAIARAGCFRAAAAEHMLAWKHLWRRFDVHLRPAGDGFQLNVPMLLRLNMFQLLQATSLNSIGLDIGVPARGWTGEAYQGHIFWDELFIFPTLNFRAPEITRSLLLYRYRRLDEARAAARCAGYQGAMFPWQSGSNGQEETQELNLNPWSERWVPDNTYLQRHVGSAIAWNVWQYFQVTGDMEFLQFYGAELILEIARFWSSIATFNEARKRYEIRGVVGPDEFHEGYPDSPSPGVNNNAYTNIMAVWVCRRALDVLDLLPDIRRAEFIARLGLSPEETARWDNISRQMFVPFHGAGIISQFEGYEQLAELDWEGYRSRYGNIQRLELILEAENDSANRYKASKQADVLMLFYLFSADELRELFAHLGYSLPPEAIPRNVAYYDDRSSHGSTLSRVVHAWVLARSNRPRSMAYYAEALQSDVNDIQQGTTAEGVHLGAMAGTVDLVQRVSTGIEVTGDVLRLNPQLPKELDRLDMRIRYRGHTLDLRLTRDTLTVHGREPGAAPINLAFRDTVYKFVGGSIRVFKLGRAA</sequence>
<dbReference type="InterPro" id="IPR005194">
    <property type="entry name" value="Glyco_hydro_65_C"/>
</dbReference>
<dbReference type="Pfam" id="PF03633">
    <property type="entry name" value="Glyco_hydro_65C"/>
    <property type="match status" value="1"/>
</dbReference>
<dbReference type="PANTHER" id="PTHR11051">
    <property type="entry name" value="GLYCOSYL HYDROLASE-RELATED"/>
    <property type="match status" value="1"/>
</dbReference>
<dbReference type="InterPro" id="IPR005195">
    <property type="entry name" value="Glyco_hydro_65_M"/>
</dbReference>
<dbReference type="GO" id="GO:0030246">
    <property type="term" value="F:carbohydrate binding"/>
    <property type="evidence" value="ECO:0007669"/>
    <property type="project" value="InterPro"/>
</dbReference>
<dbReference type="NCBIfam" id="TIGR02009">
    <property type="entry name" value="PGMB-YQAB-SF"/>
    <property type="match status" value="1"/>
</dbReference>
<dbReference type="AlphaFoldDB" id="A0A4P7C057"/>
<feature type="domain" description="Glycoside hydrolase family 65 N-terminal" evidence="4">
    <location>
        <begin position="264"/>
        <end position="519"/>
    </location>
</feature>
<evidence type="ECO:0000313" key="6">
    <source>
        <dbReference type="Proteomes" id="UP000294325"/>
    </source>
</evidence>
<dbReference type="Gene3D" id="2.60.420.10">
    <property type="entry name" value="Maltose phosphorylase, domain 3"/>
    <property type="match status" value="1"/>
</dbReference>
<dbReference type="OrthoDB" id="9776368at2"/>
<dbReference type="SFLD" id="SFLDS00003">
    <property type="entry name" value="Haloacid_Dehalogenase"/>
    <property type="match status" value="1"/>
</dbReference>
<protein>
    <submittedName>
        <fullName evidence="5">Beta-phosphoglucomutase family hydrolase</fullName>
    </submittedName>
</protein>
<dbReference type="Pfam" id="PF00702">
    <property type="entry name" value="Hydrolase"/>
    <property type="match status" value="1"/>
</dbReference>
<feature type="domain" description="Glycoside hydrolase family 65 C-terminal" evidence="3">
    <location>
        <begin position="985"/>
        <end position="1045"/>
    </location>
</feature>
<dbReference type="InterPro" id="IPR023198">
    <property type="entry name" value="PGP-like_dom2"/>
</dbReference>
<dbReference type="PANTHER" id="PTHR11051:SF8">
    <property type="entry name" value="PROTEIN-GLUCOSYLGALACTOSYLHYDROXYLYSINE GLUCOSIDASE"/>
    <property type="match status" value="1"/>
</dbReference>
<dbReference type="GO" id="GO:0016757">
    <property type="term" value="F:glycosyltransferase activity"/>
    <property type="evidence" value="ECO:0007669"/>
    <property type="project" value="UniProtKB-ARBA"/>
</dbReference>
<dbReference type="InterPro" id="IPR037018">
    <property type="entry name" value="GH65_N"/>
</dbReference>
<dbReference type="FunFam" id="1.50.10.10:FF:000053">
    <property type="entry name" value="Putative glycosyl hydrolase"/>
    <property type="match status" value="1"/>
</dbReference>
<keyword evidence="5" id="KW-0378">Hydrolase</keyword>
<dbReference type="Gene3D" id="1.50.10.10">
    <property type="match status" value="1"/>
</dbReference>
<keyword evidence="6" id="KW-1185">Reference proteome</keyword>
<evidence type="ECO:0000259" key="2">
    <source>
        <dbReference type="Pfam" id="PF03632"/>
    </source>
</evidence>
<dbReference type="InterPro" id="IPR012341">
    <property type="entry name" value="6hp_glycosidase-like_sf"/>
</dbReference>
<organism evidence="5 6">
    <name type="scientific">Nitrosococcus wardiae</name>
    <dbReference type="NCBI Taxonomy" id="1814290"/>
    <lineage>
        <taxon>Bacteria</taxon>
        <taxon>Pseudomonadati</taxon>
        <taxon>Pseudomonadota</taxon>
        <taxon>Gammaproteobacteria</taxon>
        <taxon>Chromatiales</taxon>
        <taxon>Chromatiaceae</taxon>
        <taxon>Nitrosococcus</taxon>
    </lineage>
</organism>
<dbReference type="SFLD" id="SFLDG01129">
    <property type="entry name" value="C1.5:_HAD__Beta-PGM__Phosphata"/>
    <property type="match status" value="1"/>
</dbReference>
<dbReference type="InterPro" id="IPR008928">
    <property type="entry name" value="6-hairpin_glycosidase_sf"/>
</dbReference>
<dbReference type="Gene3D" id="2.70.98.40">
    <property type="entry name" value="Glycoside hydrolase, family 65, N-terminal domain"/>
    <property type="match status" value="1"/>
</dbReference>
<dbReference type="Gene3D" id="1.10.150.240">
    <property type="entry name" value="Putative phosphatase, domain 2"/>
    <property type="match status" value="1"/>
</dbReference>
<evidence type="ECO:0000259" key="4">
    <source>
        <dbReference type="Pfam" id="PF03636"/>
    </source>
</evidence>
<dbReference type="NCBIfam" id="TIGR01509">
    <property type="entry name" value="HAD-SF-IA-v3"/>
    <property type="match status" value="1"/>
</dbReference>